<accession>A0A9P3Q127</accession>
<feature type="region of interest" description="Disordered" evidence="1">
    <location>
        <begin position="30"/>
        <end position="66"/>
    </location>
</feature>
<sequence length="66" mass="7415">MAHDATLDLLLPSRSRSSSRRLLEIKCEVDTGTKDYHGADPRRDISRSTRLSQSSHDVAMGTMKTR</sequence>
<keyword evidence="3" id="KW-1185">Reference proteome</keyword>
<dbReference type="Proteomes" id="UP001063166">
    <property type="component" value="Unassembled WGS sequence"/>
</dbReference>
<reference evidence="2" key="1">
    <citation type="submission" date="2022-07" db="EMBL/GenBank/DDBJ databases">
        <title>The genome of Lyophyllum shimeji provides insight into the initial evolution of ectomycorrhizal fungal genome.</title>
        <authorList>
            <person name="Kobayashi Y."/>
            <person name="Shibata T."/>
            <person name="Hirakawa H."/>
            <person name="Shigenobu S."/>
            <person name="Nishiyama T."/>
            <person name="Yamada A."/>
            <person name="Hasebe M."/>
            <person name="Kawaguchi M."/>
        </authorList>
    </citation>
    <scope>NUCLEOTIDE SEQUENCE</scope>
    <source>
        <strain evidence="2">AT787</strain>
    </source>
</reference>
<feature type="compositionally biased region" description="Basic and acidic residues" evidence="1">
    <location>
        <begin position="30"/>
        <end position="47"/>
    </location>
</feature>
<evidence type="ECO:0000256" key="1">
    <source>
        <dbReference type="SAM" id="MobiDB-lite"/>
    </source>
</evidence>
<gene>
    <name evidence="2" type="ORF">LshimejAT787_2600210</name>
</gene>
<name>A0A9P3Q127_LYOSH</name>
<evidence type="ECO:0000313" key="3">
    <source>
        <dbReference type="Proteomes" id="UP001063166"/>
    </source>
</evidence>
<evidence type="ECO:0000313" key="2">
    <source>
        <dbReference type="EMBL" id="GLB45688.1"/>
    </source>
</evidence>
<comment type="caution">
    <text evidence="2">The sequence shown here is derived from an EMBL/GenBank/DDBJ whole genome shotgun (WGS) entry which is preliminary data.</text>
</comment>
<dbReference type="EMBL" id="BRPK01000026">
    <property type="protein sequence ID" value="GLB45688.1"/>
    <property type="molecule type" value="Genomic_DNA"/>
</dbReference>
<organism evidence="2 3">
    <name type="scientific">Lyophyllum shimeji</name>
    <name type="common">Hon-shimeji</name>
    <name type="synonym">Tricholoma shimeji</name>
    <dbReference type="NCBI Taxonomy" id="47721"/>
    <lineage>
        <taxon>Eukaryota</taxon>
        <taxon>Fungi</taxon>
        <taxon>Dikarya</taxon>
        <taxon>Basidiomycota</taxon>
        <taxon>Agaricomycotina</taxon>
        <taxon>Agaricomycetes</taxon>
        <taxon>Agaricomycetidae</taxon>
        <taxon>Agaricales</taxon>
        <taxon>Tricholomatineae</taxon>
        <taxon>Lyophyllaceae</taxon>
        <taxon>Lyophyllum</taxon>
    </lineage>
</organism>
<proteinExistence type="predicted"/>
<dbReference type="AlphaFoldDB" id="A0A9P3Q127"/>
<protein>
    <submittedName>
        <fullName evidence="2">Uncharacterized protein</fullName>
    </submittedName>
</protein>